<keyword evidence="1" id="KW-0378">Hydrolase</keyword>
<evidence type="ECO:0000259" key="2">
    <source>
        <dbReference type="PROSITE" id="PS51192"/>
    </source>
</evidence>
<dbReference type="InterPro" id="IPR027417">
    <property type="entry name" value="P-loop_NTPase"/>
</dbReference>
<dbReference type="EMBL" id="CP015878">
    <property type="protein sequence ID" value="ANI14442.1"/>
    <property type="molecule type" value="Genomic_DNA"/>
</dbReference>
<dbReference type="InterPro" id="IPR014001">
    <property type="entry name" value="Helicase_ATP-bd"/>
</dbReference>
<dbReference type="Proteomes" id="UP000077748">
    <property type="component" value="Chromosome"/>
</dbReference>
<reference evidence="3 4" key="1">
    <citation type="submission" date="2016-05" db="EMBL/GenBank/DDBJ databases">
        <title>Genome Sequence of Pseudomonas citronellolis Strain SJTE-3, an Estrogens and Persistent Organic Pollutants degradation strain.</title>
        <authorList>
            <person name="Liang R."/>
        </authorList>
    </citation>
    <scope>NUCLEOTIDE SEQUENCE [LARGE SCALE GENOMIC DNA]</scope>
    <source>
        <strain evidence="3 4">SJTE-3</strain>
    </source>
</reference>
<dbReference type="RefSeq" id="WP_064582642.1">
    <property type="nucleotide sequence ID" value="NZ_CP015878.1"/>
</dbReference>
<dbReference type="AlphaFoldDB" id="A0A1A9KA75"/>
<evidence type="ECO:0000256" key="1">
    <source>
        <dbReference type="ARBA" id="ARBA00022801"/>
    </source>
</evidence>
<keyword evidence="3" id="KW-0547">Nucleotide-binding</keyword>
<evidence type="ECO:0000313" key="3">
    <source>
        <dbReference type="EMBL" id="ANI14442.1"/>
    </source>
</evidence>
<sequence>MSYQDFVARKLGIIAPAGLEAPFTLPDSLFPMQRDLVSWALRRGRAAIFADTGLGKTRMEVAFADEVYRRTGGDVMILAPLAVAAQTVAEAAKMGITVTHCRESEDVSPGINITNYDRLHKFDLSRFMGVVPDESSVIKHHTAKLFDQLVEACRCIPYRLCATATPAPNDWTELGTHAEFLGICTRAEMLAEFFVHDGGETQTWRLKGHARHLFWQWVSQWGACVRKPSDLGYDDALYQLPPLIETEHMVETDDANLIEDGMLFALEASSLMERRAARKESLAGRVQACATLVSADDQPWIVWGEYNAETEALCKLIPGAVEIAGPDKAEDKEQRLADFAAGRIRVLVTKPSIAGWGLNWQHCARMAFVGVSDSFEAYYQAVRRCYRFGQQREVHVHLFSSQLEGAVLANLRRKEQDARAMGEAMAAETSAAVRAAIGGSQRQTNDYIASRSVKAPAWLRSEAA</sequence>
<dbReference type="GO" id="GO:0016787">
    <property type="term" value="F:hydrolase activity"/>
    <property type="evidence" value="ECO:0007669"/>
    <property type="project" value="UniProtKB-KW"/>
</dbReference>
<evidence type="ECO:0000313" key="4">
    <source>
        <dbReference type="Proteomes" id="UP000077748"/>
    </source>
</evidence>
<dbReference type="PROSITE" id="PS51192">
    <property type="entry name" value="HELICASE_ATP_BIND_1"/>
    <property type="match status" value="1"/>
</dbReference>
<dbReference type="InterPro" id="IPR001650">
    <property type="entry name" value="Helicase_C-like"/>
</dbReference>
<keyword evidence="3" id="KW-0067">ATP-binding</keyword>
<dbReference type="GO" id="GO:0031297">
    <property type="term" value="P:replication fork processing"/>
    <property type="evidence" value="ECO:0007669"/>
    <property type="project" value="TreeGrafter"/>
</dbReference>
<dbReference type="SMART" id="SM00487">
    <property type="entry name" value="DEXDc"/>
    <property type="match status" value="1"/>
</dbReference>
<dbReference type="PANTHER" id="PTHR45766">
    <property type="entry name" value="DNA ANNEALING HELICASE AND ENDONUCLEASE ZRANB3 FAMILY MEMBER"/>
    <property type="match status" value="1"/>
</dbReference>
<gene>
    <name evidence="3" type="ORF">A9C11_10805</name>
</gene>
<dbReference type="GO" id="GO:0004386">
    <property type="term" value="F:helicase activity"/>
    <property type="evidence" value="ECO:0007669"/>
    <property type="project" value="UniProtKB-KW"/>
</dbReference>
<proteinExistence type="predicted"/>
<dbReference type="GO" id="GO:0006281">
    <property type="term" value="P:DNA repair"/>
    <property type="evidence" value="ECO:0007669"/>
    <property type="project" value="TreeGrafter"/>
</dbReference>
<dbReference type="Gene3D" id="3.40.50.300">
    <property type="entry name" value="P-loop containing nucleotide triphosphate hydrolases"/>
    <property type="match status" value="2"/>
</dbReference>
<dbReference type="Pfam" id="PF00271">
    <property type="entry name" value="Helicase_C"/>
    <property type="match status" value="1"/>
</dbReference>
<keyword evidence="3" id="KW-0347">Helicase</keyword>
<name>A0A1A9KA75_9PSED</name>
<accession>A0A1A9KA75</accession>
<dbReference type="SUPFAM" id="SSF52540">
    <property type="entry name" value="P-loop containing nucleoside triphosphate hydrolases"/>
    <property type="match status" value="2"/>
</dbReference>
<feature type="domain" description="Helicase ATP-binding" evidence="2">
    <location>
        <begin position="37"/>
        <end position="184"/>
    </location>
</feature>
<dbReference type="PANTHER" id="PTHR45766:SF6">
    <property type="entry name" value="SWI_SNF-RELATED MATRIX-ASSOCIATED ACTIN-DEPENDENT REGULATOR OF CHROMATIN SUBFAMILY A-LIKE PROTEIN 1"/>
    <property type="match status" value="1"/>
</dbReference>
<organism evidence="3 4">
    <name type="scientific">Pseudomonas citronellolis</name>
    <dbReference type="NCBI Taxonomy" id="53408"/>
    <lineage>
        <taxon>Bacteria</taxon>
        <taxon>Pseudomonadati</taxon>
        <taxon>Pseudomonadota</taxon>
        <taxon>Gammaproteobacteria</taxon>
        <taxon>Pseudomonadales</taxon>
        <taxon>Pseudomonadaceae</taxon>
        <taxon>Pseudomonas</taxon>
    </lineage>
</organism>
<protein>
    <submittedName>
        <fullName evidence="3">Helicase</fullName>
    </submittedName>
</protein>